<evidence type="ECO:0000313" key="2">
    <source>
        <dbReference type="EMBL" id="SEQ08597.1"/>
    </source>
</evidence>
<keyword evidence="3" id="KW-1185">Reference proteome</keyword>
<sequence length="171" mass="18223">MVFQLAYVSTATETLDGAALSGILTAARSRNAVEGITGVLLFRQGRFLQLLEGPTLAVEAVYGSIEADPRHRDVRCTWTGHAAERSFAQWSMGFRDLAEEPLAHPAYADLLAEPGAAGPPASGLLWELWGMLEPGTDPTAPAAVGRLAALVERLRLGARSSLPDRSHVPAH</sequence>
<gene>
    <name evidence="2" type="ORF">SAMN05421756_102441</name>
</gene>
<dbReference type="AlphaFoldDB" id="A0A1H9D5G6"/>
<organism evidence="2 3">
    <name type="scientific">Microlunatus flavus</name>
    <dbReference type="NCBI Taxonomy" id="1036181"/>
    <lineage>
        <taxon>Bacteria</taxon>
        <taxon>Bacillati</taxon>
        <taxon>Actinomycetota</taxon>
        <taxon>Actinomycetes</taxon>
        <taxon>Propionibacteriales</taxon>
        <taxon>Propionibacteriaceae</taxon>
        <taxon>Microlunatus</taxon>
    </lineage>
</organism>
<dbReference type="Pfam" id="PF04940">
    <property type="entry name" value="BLUF"/>
    <property type="match status" value="1"/>
</dbReference>
<dbReference type="SMART" id="SM01034">
    <property type="entry name" value="BLUF"/>
    <property type="match status" value="1"/>
</dbReference>
<proteinExistence type="predicted"/>
<name>A0A1H9D5G6_9ACTN</name>
<reference evidence="3" key="1">
    <citation type="submission" date="2016-10" db="EMBL/GenBank/DDBJ databases">
        <authorList>
            <person name="Varghese N."/>
            <person name="Submissions S."/>
        </authorList>
    </citation>
    <scope>NUCLEOTIDE SEQUENCE [LARGE SCALE GENOMIC DNA]</scope>
    <source>
        <strain evidence="3">CGMCC 4.6856</strain>
    </source>
</reference>
<dbReference type="SUPFAM" id="SSF54975">
    <property type="entry name" value="Acylphosphatase/BLUF domain-like"/>
    <property type="match status" value="1"/>
</dbReference>
<dbReference type="PROSITE" id="PS50925">
    <property type="entry name" value="BLUF"/>
    <property type="match status" value="1"/>
</dbReference>
<dbReference type="EMBL" id="FOFA01000002">
    <property type="protein sequence ID" value="SEQ08597.1"/>
    <property type="molecule type" value="Genomic_DNA"/>
</dbReference>
<dbReference type="STRING" id="1036181.SAMN05421756_102441"/>
<dbReference type="Gene3D" id="3.30.70.100">
    <property type="match status" value="1"/>
</dbReference>
<dbReference type="InterPro" id="IPR036046">
    <property type="entry name" value="Acylphosphatase-like_dom_sf"/>
</dbReference>
<dbReference type="Proteomes" id="UP000198504">
    <property type="component" value="Unassembled WGS sequence"/>
</dbReference>
<accession>A0A1H9D5G6</accession>
<dbReference type="RefSeq" id="WP_091178305.1">
    <property type="nucleotide sequence ID" value="NZ_FOFA01000002.1"/>
</dbReference>
<dbReference type="GO" id="GO:0071949">
    <property type="term" value="F:FAD binding"/>
    <property type="evidence" value="ECO:0007669"/>
    <property type="project" value="InterPro"/>
</dbReference>
<evidence type="ECO:0000259" key="1">
    <source>
        <dbReference type="PROSITE" id="PS50925"/>
    </source>
</evidence>
<protein>
    <submittedName>
        <fullName evidence="2">Sensors of blue-light using FAD</fullName>
    </submittedName>
</protein>
<dbReference type="OrthoDB" id="196105at2"/>
<dbReference type="InterPro" id="IPR007024">
    <property type="entry name" value="BLUF_domain"/>
</dbReference>
<evidence type="ECO:0000313" key="3">
    <source>
        <dbReference type="Proteomes" id="UP000198504"/>
    </source>
</evidence>
<dbReference type="GO" id="GO:0009882">
    <property type="term" value="F:blue light photoreceptor activity"/>
    <property type="evidence" value="ECO:0007669"/>
    <property type="project" value="InterPro"/>
</dbReference>
<feature type="domain" description="BLUF" evidence="1">
    <location>
        <begin position="2"/>
        <end position="93"/>
    </location>
</feature>